<proteinExistence type="predicted"/>
<dbReference type="PANTHER" id="PTHR42039:SF1">
    <property type="entry name" value="PUTATIVE (AFU_ORTHOLOGUE AFUA_3G02940)-RELATED"/>
    <property type="match status" value="1"/>
</dbReference>
<dbReference type="OrthoDB" id="118256at2759"/>
<feature type="region of interest" description="Disordered" evidence="1">
    <location>
        <begin position="65"/>
        <end position="106"/>
    </location>
</feature>
<sequence length="346" mass="36308">MHFSKSLTLLAALSSSALARVESHGRRHAHHPRDVATVTLTSQLTVTVCPCESTTFSTAAIEATTSEPTTTSTTVLEYTSTSSSEYTSTSTPDSTPTTTAEPTTSVVATTSTSSIVSTTSSGASADWTSVPSDGVFSTSGFGGVSTPYNLSSNVDTYVGNVGIPYGSNIQEVSASDVSSYKYVVQFTGSNTEDWTVKIWNKIGPDGQMDGWFGKACHSFTLAAGETRYWAFDENSQGGWAAAAGATIPVNWSGQYSATWGEFDFGNQDNKYWSGYDVSAITAKASGDPVQGMRICDALNSATRCSSISSGGSTVTNAYYSDTQANGLGGNLFPGAVRLSVEIDWRG</sequence>
<accession>A0A9W9NCB7</accession>
<evidence type="ECO:0000256" key="1">
    <source>
        <dbReference type="SAM" id="MobiDB-lite"/>
    </source>
</evidence>
<organism evidence="3 4">
    <name type="scientific">Penicillium chermesinum</name>
    <dbReference type="NCBI Taxonomy" id="63820"/>
    <lineage>
        <taxon>Eukaryota</taxon>
        <taxon>Fungi</taxon>
        <taxon>Dikarya</taxon>
        <taxon>Ascomycota</taxon>
        <taxon>Pezizomycotina</taxon>
        <taxon>Eurotiomycetes</taxon>
        <taxon>Eurotiomycetidae</taxon>
        <taxon>Eurotiales</taxon>
        <taxon>Aspergillaceae</taxon>
        <taxon>Penicillium</taxon>
    </lineage>
</organism>
<dbReference type="GO" id="GO:0005576">
    <property type="term" value="C:extracellular region"/>
    <property type="evidence" value="ECO:0007669"/>
    <property type="project" value="InterPro"/>
</dbReference>
<dbReference type="RefSeq" id="XP_058326112.1">
    <property type="nucleotide sequence ID" value="XM_058479544.1"/>
</dbReference>
<feature type="chain" id="PRO_5040751313" description="Allergen Asp f 4" evidence="2">
    <location>
        <begin position="20"/>
        <end position="346"/>
    </location>
</feature>
<name>A0A9W9NCB7_9EURO</name>
<dbReference type="AlphaFoldDB" id="A0A9W9NCB7"/>
<protein>
    <recommendedName>
        <fullName evidence="5">Allergen Asp f 4</fullName>
    </recommendedName>
</protein>
<dbReference type="InterPro" id="IPR038903">
    <property type="entry name" value="Allergen_Asp_f_4"/>
</dbReference>
<evidence type="ECO:0000256" key="2">
    <source>
        <dbReference type="SAM" id="SignalP"/>
    </source>
</evidence>
<keyword evidence="4" id="KW-1185">Reference proteome</keyword>
<comment type="caution">
    <text evidence="3">The sequence shown here is derived from an EMBL/GenBank/DDBJ whole genome shotgun (WGS) entry which is preliminary data.</text>
</comment>
<gene>
    <name evidence="3" type="ORF">N7468_010249</name>
</gene>
<evidence type="ECO:0000313" key="4">
    <source>
        <dbReference type="Proteomes" id="UP001150941"/>
    </source>
</evidence>
<feature type="signal peptide" evidence="2">
    <location>
        <begin position="1"/>
        <end position="19"/>
    </location>
</feature>
<dbReference type="Proteomes" id="UP001150941">
    <property type="component" value="Unassembled WGS sequence"/>
</dbReference>
<dbReference type="PANTHER" id="PTHR42039">
    <property type="entry name" value="PUTATIVE (AFU_ORTHOLOGUE AFUA_3G02940)-RELATED"/>
    <property type="match status" value="1"/>
</dbReference>
<evidence type="ECO:0000313" key="3">
    <source>
        <dbReference type="EMBL" id="KAJ5217241.1"/>
    </source>
</evidence>
<dbReference type="EMBL" id="JAPQKS010000008">
    <property type="protein sequence ID" value="KAJ5217241.1"/>
    <property type="molecule type" value="Genomic_DNA"/>
</dbReference>
<reference evidence="3" key="2">
    <citation type="journal article" date="2023" name="IMA Fungus">
        <title>Comparative genomic study of the Penicillium genus elucidates a diverse pangenome and 15 lateral gene transfer events.</title>
        <authorList>
            <person name="Petersen C."/>
            <person name="Sorensen T."/>
            <person name="Nielsen M.R."/>
            <person name="Sondergaard T.E."/>
            <person name="Sorensen J.L."/>
            <person name="Fitzpatrick D.A."/>
            <person name="Frisvad J.C."/>
            <person name="Nielsen K.L."/>
        </authorList>
    </citation>
    <scope>NUCLEOTIDE SEQUENCE</scope>
    <source>
        <strain evidence="3">IBT 19713</strain>
    </source>
</reference>
<dbReference type="Pfam" id="PF25312">
    <property type="entry name" value="Allergen_Asp_f_4"/>
    <property type="match status" value="1"/>
</dbReference>
<dbReference type="GeneID" id="83206848"/>
<keyword evidence="2" id="KW-0732">Signal</keyword>
<evidence type="ECO:0008006" key="5">
    <source>
        <dbReference type="Google" id="ProtNLM"/>
    </source>
</evidence>
<reference evidence="3" key="1">
    <citation type="submission" date="2022-11" db="EMBL/GenBank/DDBJ databases">
        <authorList>
            <person name="Petersen C."/>
        </authorList>
    </citation>
    <scope>NUCLEOTIDE SEQUENCE</scope>
    <source>
        <strain evidence="3">IBT 19713</strain>
    </source>
</reference>
<dbReference type="GO" id="GO:0019863">
    <property type="term" value="F:IgE binding"/>
    <property type="evidence" value="ECO:0007669"/>
    <property type="project" value="InterPro"/>
</dbReference>